<keyword evidence="1" id="KW-0597">Phosphoprotein</keyword>
<name>A0AAX2H009_9FLAO</name>
<dbReference type="Gene3D" id="2.130.10.10">
    <property type="entry name" value="YVTN repeat-like/Quinoprotein amine dehydrogenase"/>
    <property type="match status" value="3"/>
</dbReference>
<protein>
    <submittedName>
        <fullName evidence="4">Response regulator containing a CheY-like receiver domain and a GGDEF domain</fullName>
    </submittedName>
</protein>
<dbReference type="GO" id="GO:0000155">
    <property type="term" value="F:phosphorelay sensor kinase activity"/>
    <property type="evidence" value="ECO:0007669"/>
    <property type="project" value="TreeGrafter"/>
</dbReference>
<evidence type="ECO:0000313" key="4">
    <source>
        <dbReference type="EMBL" id="SNV15129.1"/>
    </source>
</evidence>
<dbReference type="InterPro" id="IPR011110">
    <property type="entry name" value="Reg_prop"/>
</dbReference>
<accession>A0AAX2H009</accession>
<feature type="signal peptide" evidence="2">
    <location>
        <begin position="1"/>
        <end position="18"/>
    </location>
</feature>
<dbReference type="InterPro" id="IPR015943">
    <property type="entry name" value="WD40/YVTN_repeat-like_dom_sf"/>
</dbReference>
<dbReference type="Gene3D" id="2.60.40.10">
    <property type="entry name" value="Immunoglobulins"/>
    <property type="match status" value="1"/>
</dbReference>
<feature type="chain" id="PRO_5043612284" evidence="2">
    <location>
        <begin position="19"/>
        <end position="811"/>
    </location>
</feature>
<keyword evidence="2" id="KW-0732">Signal</keyword>
<dbReference type="PANTHER" id="PTHR43547">
    <property type="entry name" value="TWO-COMPONENT HISTIDINE KINASE"/>
    <property type="match status" value="1"/>
</dbReference>
<evidence type="ECO:0000259" key="3">
    <source>
        <dbReference type="Pfam" id="PF07495"/>
    </source>
</evidence>
<dbReference type="SUPFAM" id="SSF63829">
    <property type="entry name" value="Calcium-dependent phosphotriesterase"/>
    <property type="match status" value="3"/>
</dbReference>
<dbReference type="PANTHER" id="PTHR43547:SF2">
    <property type="entry name" value="HYBRID SIGNAL TRANSDUCTION HISTIDINE KINASE C"/>
    <property type="match status" value="1"/>
</dbReference>
<dbReference type="EMBL" id="LT906449">
    <property type="protein sequence ID" value="SNV15129.1"/>
    <property type="molecule type" value="Genomic_DNA"/>
</dbReference>
<evidence type="ECO:0000256" key="2">
    <source>
        <dbReference type="SAM" id="SignalP"/>
    </source>
</evidence>
<proteinExistence type="predicted"/>
<dbReference type="CDD" id="cd00146">
    <property type="entry name" value="PKD"/>
    <property type="match status" value="1"/>
</dbReference>
<evidence type="ECO:0000256" key="1">
    <source>
        <dbReference type="ARBA" id="ARBA00022553"/>
    </source>
</evidence>
<dbReference type="InterPro" id="IPR011123">
    <property type="entry name" value="Y_Y_Y"/>
</dbReference>
<dbReference type="FunFam" id="2.60.40.10:FF:000791">
    <property type="entry name" value="Two-component system sensor histidine kinase/response regulator"/>
    <property type="match status" value="1"/>
</dbReference>
<dbReference type="InterPro" id="IPR013783">
    <property type="entry name" value="Ig-like_fold"/>
</dbReference>
<dbReference type="Pfam" id="PF07495">
    <property type="entry name" value="Y_Y_Y"/>
    <property type="match status" value="1"/>
</dbReference>
<sequence length="811" mass="92240">MKKLLLLYFLTFSFPLWTQELAYFTQLTTRNGLSSSEVTSILQDSKGFIWIGTDDGLNKFDGNDLTVYKYNPQVANTIGGNSIRCLFEDSRHNLWIGLKGDGLCKLNLQTGAFKTYKKKNGNGLSYNDVAGVVEDEHGMIWIAVDRGGLDMLNPVTEQFVHYEVQDQHTSQHLNNALTGIITVGDMFVLSSWGGGVYCFDKKHKKFSLHPYWAAQKPDKELCKHIFSLYKDKDKRIWVVSAHGGLYSLDEQSKSYKHYDLCKIAANCEDNLSVRAVSDDGKGNLWIVTSTGLRLLNKKNGSITTLETSHLTGENLKYTYTDNAGLMWLSVTSGVYYFSPTSTQFKSLKIKGSFAEKQVLSVFKDSKHNLWVGGLNSFHKIAPDRKTIITYSNRLYNKNTSLYQAICEDAEGNIWIGNYSNQLIKYNPLTQTFTQIDIPPPTGTNYAYHNLYNITLDWDNSLWLATELGAVNYNPTTQTFKPLFESKNIIYPEDKTRVIYRDQEMQLWIGSERGLKRYTRDLRLKKVYTAKENDPNTLSNDFITAILEDHKGNLWIGTKEGLHRFDKKTEKFELLRRTDAAYGDPIFGLAEDGKGNLWMSTPSAVLRYNISEKKFQTFNEYDGLQSAGFQLGAFSQAKDGELLIGGKEGLNTFYPQSLTINRQPPKVVISDFQIFNKSISPEQGGVLTRLIDETSAITLKHSQSVISFRFSALNYKASAKNQYAYMLEGFDNDWTYSSSQRIATYTNLNPGTYTFKVKAANNDGVWNDTPHHHKAHRYPALLAYSLGLHTLCALGYCYYRVDCQILHFQRKR</sequence>
<dbReference type="Pfam" id="PF07494">
    <property type="entry name" value="Reg_prop"/>
    <property type="match status" value="4"/>
</dbReference>
<reference evidence="4 5" key="1">
    <citation type="submission" date="2017-06" db="EMBL/GenBank/DDBJ databases">
        <authorList>
            <consortium name="Pathogen Informatics"/>
        </authorList>
    </citation>
    <scope>NUCLEOTIDE SEQUENCE [LARGE SCALE GENOMIC DNA]</scope>
    <source>
        <strain evidence="4 5">NCTC12947</strain>
    </source>
</reference>
<dbReference type="AlphaFoldDB" id="A0AAX2H009"/>
<organism evidence="4 5">
    <name type="scientific">Capnocytophaga haemolytica</name>
    <dbReference type="NCBI Taxonomy" id="45243"/>
    <lineage>
        <taxon>Bacteria</taxon>
        <taxon>Pseudomonadati</taxon>
        <taxon>Bacteroidota</taxon>
        <taxon>Flavobacteriia</taxon>
        <taxon>Flavobacteriales</taxon>
        <taxon>Flavobacteriaceae</taxon>
        <taxon>Capnocytophaga</taxon>
    </lineage>
</organism>
<gene>
    <name evidence="4" type="ORF">SAMEA44541418_01998</name>
</gene>
<feature type="domain" description="Two component regulator three Y" evidence="3">
    <location>
        <begin position="713"/>
        <end position="767"/>
    </location>
</feature>
<dbReference type="Proteomes" id="UP000215539">
    <property type="component" value="Chromosome 1"/>
</dbReference>
<evidence type="ECO:0000313" key="5">
    <source>
        <dbReference type="Proteomes" id="UP000215539"/>
    </source>
</evidence>